<organism evidence="7 8">
    <name type="scientific">Cellulomonas hominis</name>
    <dbReference type="NCBI Taxonomy" id="156981"/>
    <lineage>
        <taxon>Bacteria</taxon>
        <taxon>Bacillati</taxon>
        <taxon>Actinomycetota</taxon>
        <taxon>Actinomycetes</taxon>
        <taxon>Micrococcales</taxon>
        <taxon>Cellulomonadaceae</taxon>
        <taxon>Cellulomonas</taxon>
    </lineage>
</organism>
<dbReference type="OrthoDB" id="9800643at2"/>
<dbReference type="Proteomes" id="UP000308121">
    <property type="component" value="Unassembled WGS sequence"/>
</dbReference>
<evidence type="ECO:0000256" key="3">
    <source>
        <dbReference type="ARBA" id="ARBA00022679"/>
    </source>
</evidence>
<name>A0A7Z8JZ56_9CELL</name>
<accession>A0A7Z8JZ56</accession>
<keyword evidence="4" id="KW-0949">S-adenosyl-L-methionine</keyword>
<sequence length="270" mass="27608">MAALVTRLRAAGCVFAEDEAALLVAEADDDAGLAAMTARRVAGEPLEQVVGWAEFRGLRIAVEPGVFVPRARTGLLVREAVRALPDGPAPAPGDGTGTRPVVVDLCCGTGAVGLAVAAEHPGVALWAVDVEPAAVACARRNAAELGPPDATVLLGDLDAPLPDALLGRVDVLVANAPYVPTAEIAHMPTEARDHEPRTALDGGADGVDLHRRVAAAAPRWLAPGGHLLIETSVHQAGATAAACEGQGLAVRVVHDDDLDGTVVVATRRPR</sequence>
<evidence type="ECO:0000313" key="8">
    <source>
        <dbReference type="Proteomes" id="UP000308121"/>
    </source>
</evidence>
<gene>
    <name evidence="7" type="ORF">FA014_16070</name>
</gene>
<evidence type="ECO:0000256" key="5">
    <source>
        <dbReference type="ARBA" id="ARBA00048391"/>
    </source>
</evidence>
<dbReference type="InterPro" id="IPR050320">
    <property type="entry name" value="N5-glutamine_MTase"/>
</dbReference>
<dbReference type="Pfam" id="PF05175">
    <property type="entry name" value="MTS"/>
    <property type="match status" value="1"/>
</dbReference>
<dbReference type="PANTHER" id="PTHR18895">
    <property type="entry name" value="HEMK METHYLTRANSFERASE"/>
    <property type="match status" value="1"/>
</dbReference>
<dbReference type="NCBIfam" id="TIGR03704">
    <property type="entry name" value="PrmC_rel_meth"/>
    <property type="match status" value="1"/>
</dbReference>
<evidence type="ECO:0000256" key="2">
    <source>
        <dbReference type="ARBA" id="ARBA00022603"/>
    </source>
</evidence>
<comment type="caution">
    <text evidence="7">The sequence shown here is derived from an EMBL/GenBank/DDBJ whole genome shotgun (WGS) entry which is preliminary data.</text>
</comment>
<evidence type="ECO:0000313" key="7">
    <source>
        <dbReference type="EMBL" id="TKR22515.1"/>
    </source>
</evidence>
<dbReference type="SUPFAM" id="SSF53335">
    <property type="entry name" value="S-adenosyl-L-methionine-dependent methyltransferases"/>
    <property type="match status" value="1"/>
</dbReference>
<evidence type="ECO:0000256" key="4">
    <source>
        <dbReference type="ARBA" id="ARBA00022691"/>
    </source>
</evidence>
<dbReference type="InterPro" id="IPR022446">
    <property type="entry name" value="MeTrfrase_put"/>
</dbReference>
<dbReference type="InterPro" id="IPR004556">
    <property type="entry name" value="HemK-like"/>
</dbReference>
<evidence type="ECO:0000259" key="6">
    <source>
        <dbReference type="Pfam" id="PF05175"/>
    </source>
</evidence>
<dbReference type="InterPro" id="IPR007848">
    <property type="entry name" value="Small_mtfrase_dom"/>
</dbReference>
<dbReference type="PANTHER" id="PTHR18895:SF74">
    <property type="entry name" value="MTRF1L RELEASE FACTOR GLUTAMINE METHYLTRANSFERASE"/>
    <property type="match status" value="1"/>
</dbReference>
<dbReference type="AlphaFoldDB" id="A0A7Z8JZ56"/>
<dbReference type="GO" id="GO:0032259">
    <property type="term" value="P:methylation"/>
    <property type="evidence" value="ECO:0007669"/>
    <property type="project" value="UniProtKB-KW"/>
</dbReference>
<evidence type="ECO:0000256" key="1">
    <source>
        <dbReference type="ARBA" id="ARBA00012771"/>
    </source>
</evidence>
<dbReference type="EMBL" id="SZYE01000175">
    <property type="protein sequence ID" value="TKR22515.1"/>
    <property type="molecule type" value="Genomic_DNA"/>
</dbReference>
<dbReference type="Gene3D" id="3.40.50.150">
    <property type="entry name" value="Vaccinia Virus protein VP39"/>
    <property type="match status" value="1"/>
</dbReference>
<dbReference type="EC" id="2.1.1.297" evidence="1"/>
<keyword evidence="3" id="KW-0808">Transferase</keyword>
<protein>
    <recommendedName>
        <fullName evidence="1">peptide chain release factor N(5)-glutamine methyltransferase</fullName>
        <ecNumber evidence="1">2.1.1.297</ecNumber>
    </recommendedName>
</protein>
<comment type="catalytic activity">
    <reaction evidence="5">
        <text>L-glutaminyl-[peptide chain release factor] + S-adenosyl-L-methionine = N(5)-methyl-L-glutaminyl-[peptide chain release factor] + S-adenosyl-L-homocysteine + H(+)</text>
        <dbReference type="Rhea" id="RHEA:42896"/>
        <dbReference type="Rhea" id="RHEA-COMP:10271"/>
        <dbReference type="Rhea" id="RHEA-COMP:10272"/>
        <dbReference type="ChEBI" id="CHEBI:15378"/>
        <dbReference type="ChEBI" id="CHEBI:30011"/>
        <dbReference type="ChEBI" id="CHEBI:57856"/>
        <dbReference type="ChEBI" id="CHEBI:59789"/>
        <dbReference type="ChEBI" id="CHEBI:61891"/>
        <dbReference type="EC" id="2.1.1.297"/>
    </reaction>
</comment>
<feature type="domain" description="Methyltransferase small" evidence="6">
    <location>
        <begin position="101"/>
        <end position="182"/>
    </location>
</feature>
<dbReference type="GO" id="GO:0102559">
    <property type="term" value="F:peptide chain release factor N(5)-glutamine methyltransferase activity"/>
    <property type="evidence" value="ECO:0007669"/>
    <property type="project" value="UniProtKB-EC"/>
</dbReference>
<dbReference type="InterPro" id="IPR029063">
    <property type="entry name" value="SAM-dependent_MTases_sf"/>
</dbReference>
<reference evidence="7 8" key="1">
    <citation type="submission" date="2019-05" db="EMBL/GenBank/DDBJ databases">
        <title>Genome sequence of Cellulomonas hominis strain CS1.</title>
        <authorList>
            <person name="Belmont J."/>
            <person name="Maclea K.S."/>
        </authorList>
    </citation>
    <scope>NUCLEOTIDE SEQUENCE [LARGE SCALE GENOMIC DNA]</scope>
    <source>
        <strain evidence="7 8">CS1</strain>
    </source>
</reference>
<proteinExistence type="predicted"/>
<keyword evidence="2" id="KW-0489">Methyltransferase</keyword>
<dbReference type="NCBIfam" id="TIGR00536">
    <property type="entry name" value="hemK_fam"/>
    <property type="match status" value="1"/>
</dbReference>
<dbReference type="CDD" id="cd02440">
    <property type="entry name" value="AdoMet_MTases"/>
    <property type="match status" value="1"/>
</dbReference>